<feature type="domain" description="Polysaccharide pyruvyl transferase" evidence="1">
    <location>
        <begin position="13"/>
        <end position="308"/>
    </location>
</feature>
<sequence>MKIGIVTFQASPNYGAVLQAFALQTYLKSLGHQPFFIRWNRYENEPSQNGPSQTVRKRSISIPYHLRKPVQKIYGRVLRRTFKAFTDQYLISSKEEYPTADSLFANPPQAEAYICGSDQIWNPRYVSNLSQPIAWLCFGQEQRKISYAGSFGRTHVPESLIQKWKEYASGLYAVSVREENGIEIMSNLGRQDAQWVPDPTLLLQPDGYDPFVTNLTRRNDRYLFSYIIKAGNDNSVLYDQCRKAIRKIRGLDIWECAPNYTPFRSLLVGRIPTPNEWVNKLYHADFVITNSFHGVMLSLLFHRPFIVVLRGEGGEGLNSRIKSILNVAGLLDRAISDFDAEQIDVLCDNDVDWQRVDNRLAIFREKGQRFLQTALSY</sequence>
<dbReference type="Pfam" id="PF04230">
    <property type="entry name" value="PS_pyruv_trans"/>
    <property type="match status" value="1"/>
</dbReference>
<dbReference type="RefSeq" id="WP_178366488.1">
    <property type="nucleotide sequence ID" value="NZ_JACADJ010000023.1"/>
</dbReference>
<keyword evidence="3" id="KW-1185">Reference proteome</keyword>
<dbReference type="EMBL" id="JACADJ010000023">
    <property type="protein sequence ID" value="NWH05030.1"/>
    <property type="molecule type" value="Genomic_DNA"/>
</dbReference>
<evidence type="ECO:0000313" key="3">
    <source>
        <dbReference type="Proteomes" id="UP000553343"/>
    </source>
</evidence>
<gene>
    <name evidence="2" type="ORF">HXW94_08545</name>
</gene>
<dbReference type="GO" id="GO:0016740">
    <property type="term" value="F:transferase activity"/>
    <property type="evidence" value="ECO:0007669"/>
    <property type="project" value="UniProtKB-KW"/>
</dbReference>
<comment type="caution">
    <text evidence="2">The sequence shown here is derived from an EMBL/GenBank/DDBJ whole genome shotgun (WGS) entry which is preliminary data.</text>
</comment>
<reference evidence="2 3" key="1">
    <citation type="submission" date="2020-06" db="EMBL/GenBank/DDBJ databases">
        <title>High-quality draft genome of sulfate reducer Desulfobacter latus type strain AcrS2 isolated from marine sediment.</title>
        <authorList>
            <person name="Hoppe M."/>
            <person name="Larsen C.K."/>
            <person name="Marshall I.P.G."/>
            <person name="Schramm A."/>
            <person name="Marietou A.G."/>
        </authorList>
    </citation>
    <scope>NUCLEOTIDE SEQUENCE [LARGE SCALE GENOMIC DNA]</scope>
    <source>
        <strain evidence="2 3">AcRS2</strain>
    </source>
</reference>
<dbReference type="Proteomes" id="UP000553343">
    <property type="component" value="Unassembled WGS sequence"/>
</dbReference>
<evidence type="ECO:0000313" key="2">
    <source>
        <dbReference type="EMBL" id="NWH05030.1"/>
    </source>
</evidence>
<keyword evidence="2" id="KW-0808">Transferase</keyword>
<dbReference type="AlphaFoldDB" id="A0A850SY06"/>
<evidence type="ECO:0000259" key="1">
    <source>
        <dbReference type="Pfam" id="PF04230"/>
    </source>
</evidence>
<organism evidence="2 3">
    <name type="scientific">Desulfobacter latus</name>
    <dbReference type="NCBI Taxonomy" id="2292"/>
    <lineage>
        <taxon>Bacteria</taxon>
        <taxon>Pseudomonadati</taxon>
        <taxon>Thermodesulfobacteriota</taxon>
        <taxon>Desulfobacteria</taxon>
        <taxon>Desulfobacterales</taxon>
        <taxon>Desulfobacteraceae</taxon>
        <taxon>Desulfobacter</taxon>
    </lineage>
</organism>
<proteinExistence type="predicted"/>
<name>A0A850SY06_9BACT</name>
<dbReference type="InterPro" id="IPR007345">
    <property type="entry name" value="Polysacch_pyruvyl_Trfase"/>
</dbReference>
<protein>
    <submittedName>
        <fullName evidence="2">Polysaccharide pyruvyl transferase family protein</fullName>
    </submittedName>
</protein>
<accession>A0A850SY06</accession>